<dbReference type="Proteomes" id="UP001151760">
    <property type="component" value="Unassembled WGS sequence"/>
</dbReference>
<evidence type="ECO:0000313" key="3">
    <source>
        <dbReference type="Proteomes" id="UP001151760"/>
    </source>
</evidence>
<comment type="caution">
    <text evidence="2">The sequence shown here is derived from an EMBL/GenBank/DDBJ whole genome shotgun (WGS) entry which is preliminary data.</text>
</comment>
<gene>
    <name evidence="2" type="ORF">Tco_1078507</name>
</gene>
<feature type="compositionally biased region" description="Gly residues" evidence="1">
    <location>
        <begin position="598"/>
        <end position="610"/>
    </location>
</feature>
<reference evidence="2" key="2">
    <citation type="submission" date="2022-01" db="EMBL/GenBank/DDBJ databases">
        <authorList>
            <person name="Yamashiro T."/>
            <person name="Shiraishi A."/>
            <person name="Satake H."/>
            <person name="Nakayama K."/>
        </authorList>
    </citation>
    <scope>NUCLEOTIDE SEQUENCE</scope>
</reference>
<accession>A0ABQ5HQN8</accession>
<feature type="compositionally biased region" description="Low complexity" evidence="1">
    <location>
        <begin position="300"/>
        <end position="315"/>
    </location>
</feature>
<name>A0ABQ5HQN8_9ASTR</name>
<feature type="compositionally biased region" description="Low complexity" evidence="1">
    <location>
        <begin position="271"/>
        <end position="288"/>
    </location>
</feature>
<organism evidence="2 3">
    <name type="scientific">Tanacetum coccineum</name>
    <dbReference type="NCBI Taxonomy" id="301880"/>
    <lineage>
        <taxon>Eukaryota</taxon>
        <taxon>Viridiplantae</taxon>
        <taxon>Streptophyta</taxon>
        <taxon>Embryophyta</taxon>
        <taxon>Tracheophyta</taxon>
        <taxon>Spermatophyta</taxon>
        <taxon>Magnoliopsida</taxon>
        <taxon>eudicotyledons</taxon>
        <taxon>Gunneridae</taxon>
        <taxon>Pentapetalae</taxon>
        <taxon>asterids</taxon>
        <taxon>campanulids</taxon>
        <taxon>Asterales</taxon>
        <taxon>Asteraceae</taxon>
        <taxon>Asteroideae</taxon>
        <taxon>Anthemideae</taxon>
        <taxon>Anthemidinae</taxon>
        <taxon>Tanacetum</taxon>
    </lineage>
</organism>
<keyword evidence="3" id="KW-1185">Reference proteome</keyword>
<evidence type="ECO:0008006" key="4">
    <source>
        <dbReference type="Google" id="ProtNLM"/>
    </source>
</evidence>
<dbReference type="EMBL" id="BQNB010019847">
    <property type="protein sequence ID" value="GJT89662.1"/>
    <property type="molecule type" value="Genomic_DNA"/>
</dbReference>
<feature type="region of interest" description="Disordered" evidence="1">
    <location>
        <begin position="242"/>
        <end position="338"/>
    </location>
</feature>
<feature type="region of interest" description="Disordered" evidence="1">
    <location>
        <begin position="575"/>
        <end position="619"/>
    </location>
</feature>
<sequence length="859" mass="94497">MTSRPRTRIPSRPRLEVMAALVISISSDSSNESVGSSIPRFILIGSIPIEVPVVPTNLPVAPEVGAADVALPAGVLELDTHSSSEFGPSEGSQPPVPVAHMVSPFLCSDDSKSETKLPERHVSSAPHDAMVSRWRSRVASRPYSPSGSLSPTTTTEILTAPIQPAPPAIVAPSTDIISPIVASPRVRRRQAILIRSGQEIPVGQLYRTYPGRPCGALTARNSIESLPSHRLELRYTSHHLDRFTSGSSSDHSSSDHSLADHSLADHTSGHSTSDQSLSRRSSPSLPLDMRPRLWIRSPMSSTRFSSTIESSPSDSPATTLDRHSHSPSHSAGPSRKRCRSLVATVSSSIPYSGALVRTRVDLLPPRKRFRDSYSPDDSVEEDIDADVLADINADAVAIKVAADMDVETGVDAGIGIEVQDNIEDEDEGKAKSSDRGTIEVGVYVVAGIDIPDGMLMPDVVEHLEQLEAESLIASGERAGFLDCVAALERSNARLQDTLRMESMRANRLQRHMGFMEDELSNYISYQISSCAMSCVEHDYHSLWYDPEAIEELIAQRVVEALATYEANHVAELVVESQIQNGDDGDNGNDGGNGDRNRGGNGNGNGGGNGNGNTNRNDRGVLPVTRECTYHDFVKCQPLNFKGTEGVVRLTRWFEKIETVFHINNCLEKYQVKYATRPLLNNALTWWNSYKRTIGADVGNDLTAYTQRFQELTMLCTKMVPKEEDRVEKFIRGLPNNIQGNVITAEPMRLQDAIQIANNLMDQKLKGYAAKSMENKRRLYFNQKDNRAQQPPYKRQNVGGQNVARAYTVGNNERKGYARPWTYCNKCNLQHEGQCTVRCSNCKKVRHLTRDCKATVAITT</sequence>
<evidence type="ECO:0000256" key="1">
    <source>
        <dbReference type="SAM" id="MobiDB-lite"/>
    </source>
</evidence>
<evidence type="ECO:0000313" key="2">
    <source>
        <dbReference type="EMBL" id="GJT89662.1"/>
    </source>
</evidence>
<proteinExistence type="predicted"/>
<feature type="compositionally biased region" description="Basic and acidic residues" evidence="1">
    <location>
        <begin position="252"/>
        <end position="268"/>
    </location>
</feature>
<reference evidence="2" key="1">
    <citation type="journal article" date="2022" name="Int. J. Mol. Sci.">
        <title>Draft Genome of Tanacetum Coccineum: Genomic Comparison of Closely Related Tanacetum-Family Plants.</title>
        <authorList>
            <person name="Yamashiro T."/>
            <person name="Shiraishi A."/>
            <person name="Nakayama K."/>
            <person name="Satake H."/>
        </authorList>
    </citation>
    <scope>NUCLEOTIDE SEQUENCE</scope>
</reference>
<protein>
    <recommendedName>
        <fullName evidence="4">Reverse transcriptase domain-containing protein</fullName>
    </recommendedName>
</protein>